<accession>A0A0A9B9U1</accession>
<proteinExistence type="predicted"/>
<sequence length="49" mass="6116">MLHIVLSTHHYDWHYVNKLHNYISIIYFLYPITKSTIHRNRKQVYRSNT</sequence>
<protein>
    <submittedName>
        <fullName evidence="1">Uncharacterized protein</fullName>
    </submittedName>
</protein>
<reference evidence="1" key="2">
    <citation type="journal article" date="2015" name="Data Brief">
        <title>Shoot transcriptome of the giant reed, Arundo donax.</title>
        <authorList>
            <person name="Barrero R.A."/>
            <person name="Guerrero F.D."/>
            <person name="Moolhuijzen P."/>
            <person name="Goolsby J.A."/>
            <person name="Tidwell J."/>
            <person name="Bellgard S.E."/>
            <person name="Bellgard M.I."/>
        </authorList>
    </citation>
    <scope>NUCLEOTIDE SEQUENCE</scope>
    <source>
        <tissue evidence="1">Shoot tissue taken approximately 20 cm above the soil surface</tissue>
    </source>
</reference>
<name>A0A0A9B9U1_ARUDO</name>
<dbReference type="AlphaFoldDB" id="A0A0A9B9U1"/>
<organism evidence="1">
    <name type="scientific">Arundo donax</name>
    <name type="common">Giant reed</name>
    <name type="synonym">Donax arundinaceus</name>
    <dbReference type="NCBI Taxonomy" id="35708"/>
    <lineage>
        <taxon>Eukaryota</taxon>
        <taxon>Viridiplantae</taxon>
        <taxon>Streptophyta</taxon>
        <taxon>Embryophyta</taxon>
        <taxon>Tracheophyta</taxon>
        <taxon>Spermatophyta</taxon>
        <taxon>Magnoliopsida</taxon>
        <taxon>Liliopsida</taxon>
        <taxon>Poales</taxon>
        <taxon>Poaceae</taxon>
        <taxon>PACMAD clade</taxon>
        <taxon>Arundinoideae</taxon>
        <taxon>Arundineae</taxon>
        <taxon>Arundo</taxon>
    </lineage>
</organism>
<dbReference type="EMBL" id="GBRH01238947">
    <property type="protein sequence ID" value="JAD58948.1"/>
    <property type="molecule type" value="Transcribed_RNA"/>
</dbReference>
<evidence type="ECO:0000313" key="1">
    <source>
        <dbReference type="EMBL" id="JAD58948.1"/>
    </source>
</evidence>
<reference evidence="1" key="1">
    <citation type="submission" date="2014-09" db="EMBL/GenBank/DDBJ databases">
        <authorList>
            <person name="Magalhaes I.L.F."/>
            <person name="Oliveira U."/>
            <person name="Santos F.R."/>
            <person name="Vidigal T.H.D.A."/>
            <person name="Brescovit A.D."/>
            <person name="Santos A.J."/>
        </authorList>
    </citation>
    <scope>NUCLEOTIDE SEQUENCE</scope>
    <source>
        <tissue evidence="1">Shoot tissue taken approximately 20 cm above the soil surface</tissue>
    </source>
</reference>